<dbReference type="EMBL" id="HAEJ01011884">
    <property type="protein sequence ID" value="SBS52341.1"/>
    <property type="molecule type" value="Transcribed_RNA"/>
</dbReference>
<reference evidence="1" key="1">
    <citation type="submission" date="2016-05" db="EMBL/GenBank/DDBJ databases">
        <authorList>
            <person name="Lavstsen T."/>
            <person name="Jespersen J.S."/>
        </authorList>
    </citation>
    <scope>NUCLEOTIDE SEQUENCE</scope>
    <source>
        <tissue evidence="1">Brain</tissue>
    </source>
</reference>
<protein>
    <submittedName>
        <fullName evidence="1">Uncharacterized protein</fullName>
    </submittedName>
</protein>
<feature type="non-terminal residue" evidence="1">
    <location>
        <position position="33"/>
    </location>
</feature>
<name>A0A1A8UXN0_NOTFU</name>
<feature type="non-terminal residue" evidence="1">
    <location>
        <position position="1"/>
    </location>
</feature>
<sequence length="33" mass="3594">VDLAVHLTCGISKSGHFVTLHIKSYQLTSYSTS</sequence>
<accession>A0A1A8UXN0</accession>
<proteinExistence type="predicted"/>
<gene>
    <name evidence="1" type="primary">Nfu_g_1_009795</name>
</gene>
<reference evidence="1" key="2">
    <citation type="submission" date="2016-06" db="EMBL/GenBank/DDBJ databases">
        <title>The genome of a short-lived fish provides insights into sex chromosome evolution and the genetic control of aging.</title>
        <authorList>
            <person name="Reichwald K."/>
            <person name="Felder M."/>
            <person name="Petzold A."/>
            <person name="Koch P."/>
            <person name="Groth M."/>
            <person name="Platzer M."/>
        </authorList>
    </citation>
    <scope>NUCLEOTIDE SEQUENCE</scope>
    <source>
        <tissue evidence="1">Brain</tissue>
    </source>
</reference>
<dbReference type="AlphaFoldDB" id="A0A1A8UXN0"/>
<organism evidence="1">
    <name type="scientific">Nothobranchius furzeri</name>
    <name type="common">Turquoise killifish</name>
    <dbReference type="NCBI Taxonomy" id="105023"/>
    <lineage>
        <taxon>Eukaryota</taxon>
        <taxon>Metazoa</taxon>
        <taxon>Chordata</taxon>
        <taxon>Craniata</taxon>
        <taxon>Vertebrata</taxon>
        <taxon>Euteleostomi</taxon>
        <taxon>Actinopterygii</taxon>
        <taxon>Neopterygii</taxon>
        <taxon>Teleostei</taxon>
        <taxon>Neoteleostei</taxon>
        <taxon>Acanthomorphata</taxon>
        <taxon>Ovalentaria</taxon>
        <taxon>Atherinomorphae</taxon>
        <taxon>Cyprinodontiformes</taxon>
        <taxon>Nothobranchiidae</taxon>
        <taxon>Nothobranchius</taxon>
    </lineage>
</organism>
<evidence type="ECO:0000313" key="1">
    <source>
        <dbReference type="EMBL" id="SBS52341.1"/>
    </source>
</evidence>